<dbReference type="Proteomes" id="UP001589619">
    <property type="component" value="Unassembled WGS sequence"/>
</dbReference>
<keyword evidence="2" id="KW-1185">Reference proteome</keyword>
<dbReference type="Gene3D" id="2.160.20.10">
    <property type="entry name" value="Single-stranded right-handed beta-helix, Pectin lyase-like"/>
    <property type="match status" value="1"/>
</dbReference>
<evidence type="ECO:0000313" key="1">
    <source>
        <dbReference type="EMBL" id="MFB9753346.1"/>
    </source>
</evidence>
<dbReference type="Gene3D" id="2.40.30.180">
    <property type="entry name" value="Ubiquitin-activating enzyme E1, FCCH domain"/>
    <property type="match status" value="1"/>
</dbReference>
<dbReference type="SUPFAM" id="SSF51126">
    <property type="entry name" value="Pectin lyase-like"/>
    <property type="match status" value="1"/>
</dbReference>
<dbReference type="SMART" id="SM00710">
    <property type="entry name" value="PbH1"/>
    <property type="match status" value="3"/>
</dbReference>
<evidence type="ECO:0000313" key="2">
    <source>
        <dbReference type="Proteomes" id="UP001589619"/>
    </source>
</evidence>
<dbReference type="InterPro" id="IPR006626">
    <property type="entry name" value="PbH1"/>
</dbReference>
<dbReference type="InterPro" id="IPR042302">
    <property type="entry name" value="E1_FCCH_sf"/>
</dbReference>
<proteinExistence type="predicted"/>
<reference evidence="1 2" key="1">
    <citation type="submission" date="2024-09" db="EMBL/GenBank/DDBJ databases">
        <authorList>
            <person name="Sun Q."/>
            <person name="Mori K."/>
        </authorList>
    </citation>
    <scope>NUCLEOTIDE SEQUENCE [LARGE SCALE GENOMIC DNA]</scope>
    <source>
        <strain evidence="1 2">JCM 12520</strain>
    </source>
</reference>
<accession>A0ABV5VYH2</accession>
<sequence>MYKDEGTDTMTERMVNERGAGTGQSGLPAEGASGAISRRKLLSSLGIAGAALAGSSLLGAGAVQGSVLTATYGQGVEASPACGCTSASVNDLRSTPGLADGAQISLLGYYADAPGQGGGALYWDADSTETDDGGMVFAVAGTAVGRWKRPRDNGISLAWFGCRGTGTDNDSPRIQAAVDAMTAGGVLSIGPGKYRIESTVNVQTVPIVFEGTGSTDNDEMATQLIVATGAADGFLLSGVRGGGFRHLQMRGEGLTGGSFIRTERLGDAGNYMLSFYNARFKNGYNGITLRACNTVRFQNCIWSGFTGEQAILLNGVNNTGRADPVEFVQCAIAAGTGNPNTDNLVIDGLGGSIKFIAVAILFGRHGLWLRNTTGQSGPKFLYFEGGGFENSHGVPVLLEAGAQAQFSNTYISCDGEQDNVRIAAGFIGIVTFTGCVIRGCGRNGIDIASSRVTVTGCLIGNNGRTAHTAFSRVIAGIGGNGAGGVRVTTAGEHGWETDDRITVQNVAGTTEANGKWKITVVSPTEFDLQGVAYVNGYLGGGSAWRNGAGINLRSSASRVVIVGNAIGSLPDGVSRQDYGIVSEAADVLVSDNDLKGNAAGPYLLSGTQTSQTRFTGNKGVDQIDGLLLARIAGPVADGVYDLSNMFYVDGQRIRIVKVTRKLSAGSCSVRLDADGASAGGSAVAAASALQSTTLVSPYTVDGTAGPRRLQVRVLGASSAEGLEVQFAYQVVS</sequence>
<protein>
    <submittedName>
        <fullName evidence="1">Right-handed parallel beta-helix repeat-containing protein</fullName>
    </submittedName>
</protein>
<dbReference type="InterPro" id="IPR006311">
    <property type="entry name" value="TAT_signal"/>
</dbReference>
<comment type="caution">
    <text evidence="1">The sequence shown here is derived from an EMBL/GenBank/DDBJ whole genome shotgun (WGS) entry which is preliminary data.</text>
</comment>
<name>A0ABV5VYH2_9BACL</name>
<organism evidence="1 2">
    <name type="scientific">Paenibacillus hodogayensis</name>
    <dbReference type="NCBI Taxonomy" id="279208"/>
    <lineage>
        <taxon>Bacteria</taxon>
        <taxon>Bacillati</taxon>
        <taxon>Bacillota</taxon>
        <taxon>Bacilli</taxon>
        <taxon>Bacillales</taxon>
        <taxon>Paenibacillaceae</taxon>
        <taxon>Paenibacillus</taxon>
    </lineage>
</organism>
<dbReference type="RefSeq" id="WP_344901663.1">
    <property type="nucleotide sequence ID" value="NZ_BAAAYO010000001.1"/>
</dbReference>
<dbReference type="InterPro" id="IPR011050">
    <property type="entry name" value="Pectin_lyase_fold/virulence"/>
</dbReference>
<gene>
    <name evidence="1" type="ORF">ACFFNY_17415</name>
</gene>
<dbReference type="InterPro" id="IPR012334">
    <property type="entry name" value="Pectin_lyas_fold"/>
</dbReference>
<dbReference type="PROSITE" id="PS51318">
    <property type="entry name" value="TAT"/>
    <property type="match status" value="1"/>
</dbReference>
<dbReference type="EMBL" id="JBHMAG010000012">
    <property type="protein sequence ID" value="MFB9753346.1"/>
    <property type="molecule type" value="Genomic_DNA"/>
</dbReference>